<accession>A0A0A9FE47</accession>
<dbReference type="AlphaFoldDB" id="A0A0A9FE47"/>
<organism evidence="1">
    <name type="scientific">Arundo donax</name>
    <name type="common">Giant reed</name>
    <name type="synonym">Donax arundinaceus</name>
    <dbReference type="NCBI Taxonomy" id="35708"/>
    <lineage>
        <taxon>Eukaryota</taxon>
        <taxon>Viridiplantae</taxon>
        <taxon>Streptophyta</taxon>
        <taxon>Embryophyta</taxon>
        <taxon>Tracheophyta</taxon>
        <taxon>Spermatophyta</taxon>
        <taxon>Magnoliopsida</taxon>
        <taxon>Liliopsida</taxon>
        <taxon>Poales</taxon>
        <taxon>Poaceae</taxon>
        <taxon>PACMAD clade</taxon>
        <taxon>Arundinoideae</taxon>
        <taxon>Arundineae</taxon>
        <taxon>Arundo</taxon>
    </lineage>
</organism>
<dbReference type="EMBL" id="GBRH01188397">
    <property type="protein sequence ID" value="JAE09499.1"/>
    <property type="molecule type" value="Transcribed_RNA"/>
</dbReference>
<evidence type="ECO:0000313" key="1">
    <source>
        <dbReference type="EMBL" id="JAE09499.1"/>
    </source>
</evidence>
<reference evidence="1" key="2">
    <citation type="journal article" date="2015" name="Data Brief">
        <title>Shoot transcriptome of the giant reed, Arundo donax.</title>
        <authorList>
            <person name="Barrero R.A."/>
            <person name="Guerrero F.D."/>
            <person name="Moolhuijzen P."/>
            <person name="Goolsby J.A."/>
            <person name="Tidwell J."/>
            <person name="Bellgard S.E."/>
            <person name="Bellgard M.I."/>
        </authorList>
    </citation>
    <scope>NUCLEOTIDE SEQUENCE</scope>
    <source>
        <tissue evidence="1">Shoot tissue taken approximately 20 cm above the soil surface</tissue>
    </source>
</reference>
<proteinExistence type="predicted"/>
<name>A0A0A9FE47_ARUDO</name>
<sequence>MNKSWRCAIYSNRANLSTFVSNSSTFD</sequence>
<reference evidence="1" key="1">
    <citation type="submission" date="2014-09" db="EMBL/GenBank/DDBJ databases">
        <authorList>
            <person name="Magalhaes I.L.F."/>
            <person name="Oliveira U."/>
            <person name="Santos F.R."/>
            <person name="Vidigal T.H.D.A."/>
            <person name="Brescovit A.D."/>
            <person name="Santos A.J."/>
        </authorList>
    </citation>
    <scope>NUCLEOTIDE SEQUENCE</scope>
    <source>
        <tissue evidence="1">Shoot tissue taken approximately 20 cm above the soil surface</tissue>
    </source>
</reference>
<protein>
    <submittedName>
        <fullName evidence="1">Uncharacterized protein</fullName>
    </submittedName>
</protein>